<protein>
    <recommendedName>
        <fullName evidence="4">Molybdate ABC transporter substrate-binding protein</fullName>
    </recommendedName>
</protein>
<evidence type="ECO:0000256" key="1">
    <source>
        <dbReference type="ARBA" id="ARBA00022723"/>
    </source>
</evidence>
<dbReference type="PANTHER" id="PTHR30632">
    <property type="entry name" value="MOLYBDATE-BINDING PERIPLASMIC PROTEIN"/>
    <property type="match status" value="1"/>
</dbReference>
<dbReference type="AlphaFoldDB" id="A0A381NPF9"/>
<evidence type="ECO:0000313" key="3">
    <source>
        <dbReference type="EMBL" id="SUZ56451.1"/>
    </source>
</evidence>
<dbReference type="InterPro" id="IPR050682">
    <property type="entry name" value="ModA/WtpA"/>
</dbReference>
<evidence type="ECO:0008006" key="4">
    <source>
        <dbReference type="Google" id="ProtNLM"/>
    </source>
</evidence>
<keyword evidence="1" id="KW-0479">Metal-binding</keyword>
<organism evidence="3">
    <name type="scientific">marine metagenome</name>
    <dbReference type="NCBI Taxonomy" id="408172"/>
    <lineage>
        <taxon>unclassified sequences</taxon>
        <taxon>metagenomes</taxon>
        <taxon>ecological metagenomes</taxon>
    </lineage>
</organism>
<reference evidence="3" key="1">
    <citation type="submission" date="2018-05" db="EMBL/GenBank/DDBJ databases">
        <authorList>
            <person name="Lanie J.A."/>
            <person name="Ng W.-L."/>
            <person name="Kazmierczak K.M."/>
            <person name="Andrzejewski T.M."/>
            <person name="Davidsen T.M."/>
            <person name="Wayne K.J."/>
            <person name="Tettelin H."/>
            <person name="Glass J.I."/>
            <person name="Rusch D."/>
            <person name="Podicherti R."/>
            <person name="Tsui H.-C.T."/>
            <person name="Winkler M.E."/>
        </authorList>
    </citation>
    <scope>NUCLEOTIDE SEQUENCE</scope>
</reference>
<dbReference type="EMBL" id="UINC01000502">
    <property type="protein sequence ID" value="SUZ56451.1"/>
    <property type="molecule type" value="Genomic_DNA"/>
</dbReference>
<evidence type="ECO:0000256" key="2">
    <source>
        <dbReference type="ARBA" id="ARBA00022729"/>
    </source>
</evidence>
<dbReference type="Pfam" id="PF13531">
    <property type="entry name" value="SBP_bac_11"/>
    <property type="match status" value="1"/>
</dbReference>
<accession>A0A381NPF9</accession>
<name>A0A381NPF9_9ZZZZ</name>
<gene>
    <name evidence="3" type="ORF">METZ01_LOCUS9305</name>
</gene>
<proteinExistence type="predicted"/>
<dbReference type="Gene3D" id="3.40.190.10">
    <property type="entry name" value="Periplasmic binding protein-like II"/>
    <property type="match status" value="2"/>
</dbReference>
<dbReference type="InterPro" id="IPR005950">
    <property type="entry name" value="ModA"/>
</dbReference>
<dbReference type="GO" id="GO:0015689">
    <property type="term" value="P:molybdate ion transport"/>
    <property type="evidence" value="ECO:0007669"/>
    <property type="project" value="InterPro"/>
</dbReference>
<dbReference type="PANTHER" id="PTHR30632:SF0">
    <property type="entry name" value="SULFATE-BINDING PROTEIN"/>
    <property type="match status" value="1"/>
</dbReference>
<dbReference type="GO" id="GO:0046872">
    <property type="term" value="F:metal ion binding"/>
    <property type="evidence" value="ECO:0007669"/>
    <property type="project" value="UniProtKB-KW"/>
</dbReference>
<dbReference type="GO" id="GO:0030973">
    <property type="term" value="F:molybdate ion binding"/>
    <property type="evidence" value="ECO:0007669"/>
    <property type="project" value="TreeGrafter"/>
</dbReference>
<sequence>MLADPRAGAWLLAGALLLPAMACSDGPGGDDLTVFAASSLTDVLPELVEAYEAAAGTGVSLVFGGSNHLAAQLRDGAPADAFLTADARLVSTSADAVRFGTNRVVLAVPAGNPARISSTASLADERLRVAVCAIDVPCGAATHALGLPVAADTEEPSVRAVVSRLSLGEADVGVVYQTDVLAVDGIDRVPGVDLPPFVVEYWAESLTADGDRFVSYLRSDAAIKILHDHGFDA</sequence>
<dbReference type="PIRSF" id="PIRSF004846">
    <property type="entry name" value="ModA"/>
    <property type="match status" value="1"/>
</dbReference>
<keyword evidence="2" id="KW-0732">Signal</keyword>
<dbReference type="SUPFAM" id="SSF53850">
    <property type="entry name" value="Periplasmic binding protein-like II"/>
    <property type="match status" value="1"/>
</dbReference>